<dbReference type="EMBL" id="DXBR01000097">
    <property type="protein sequence ID" value="HIZ40335.1"/>
    <property type="molecule type" value="Genomic_DNA"/>
</dbReference>
<evidence type="ECO:0000256" key="1">
    <source>
        <dbReference type="ARBA" id="ARBA00022679"/>
    </source>
</evidence>
<proteinExistence type="predicted"/>
<dbReference type="Proteomes" id="UP000824049">
    <property type="component" value="Unassembled WGS sequence"/>
</dbReference>
<dbReference type="AlphaFoldDB" id="A0A9D2EMY0"/>
<dbReference type="PANTHER" id="PTHR43800:SF1">
    <property type="entry name" value="PEPTIDYL-LYSINE N-ACETYLTRANSFERASE YJAB"/>
    <property type="match status" value="1"/>
</dbReference>
<dbReference type="SUPFAM" id="SSF55729">
    <property type="entry name" value="Acyl-CoA N-acyltransferases (Nat)"/>
    <property type="match status" value="1"/>
</dbReference>
<comment type="caution">
    <text evidence="4">The sequence shown here is derived from an EMBL/GenBank/DDBJ whole genome shotgun (WGS) entry which is preliminary data.</text>
</comment>
<dbReference type="InterPro" id="IPR000182">
    <property type="entry name" value="GNAT_dom"/>
</dbReference>
<name>A0A9D2EMY0_9FIRM</name>
<dbReference type="PANTHER" id="PTHR43800">
    <property type="entry name" value="PEPTIDYL-LYSINE N-ACETYLTRANSFERASE YJAB"/>
    <property type="match status" value="1"/>
</dbReference>
<evidence type="ECO:0000313" key="5">
    <source>
        <dbReference type="Proteomes" id="UP000824049"/>
    </source>
</evidence>
<keyword evidence="1 4" id="KW-0808">Transferase</keyword>
<organism evidence="4 5">
    <name type="scientific">Candidatus Anaerobutyricum stercoris</name>
    <dbReference type="NCBI Taxonomy" id="2838457"/>
    <lineage>
        <taxon>Bacteria</taxon>
        <taxon>Bacillati</taxon>
        <taxon>Bacillota</taxon>
        <taxon>Clostridia</taxon>
        <taxon>Lachnospirales</taxon>
        <taxon>Lachnospiraceae</taxon>
        <taxon>Anaerobutyricum</taxon>
    </lineage>
</organism>
<feature type="domain" description="N-acetyltransferase" evidence="3">
    <location>
        <begin position="1"/>
        <end position="168"/>
    </location>
</feature>
<protein>
    <submittedName>
        <fullName evidence="4">GNAT family N-acetyltransferase</fullName>
        <ecNumber evidence="4">2.3.1.-</ecNumber>
    </submittedName>
</protein>
<dbReference type="EC" id="2.3.1.-" evidence="4"/>
<accession>A0A9D2EMY0</accession>
<keyword evidence="2 4" id="KW-0012">Acyltransferase</keyword>
<evidence type="ECO:0000256" key="2">
    <source>
        <dbReference type="ARBA" id="ARBA00023315"/>
    </source>
</evidence>
<gene>
    <name evidence="4" type="ORF">H9968_10540</name>
</gene>
<sequence length="168" mass="19453">MIRQFVPEDLDEVMQIWLKTNQEAHNFISPDYWSSHYDMVKEMLPQAEIYVYEKDEKNDGTAGEGHEGDAADICESDTCGADIRRLAGFIGLTGDYIAGIFVEAEEQSRGVGKQLLARAKQDRKRLTLQVYEKNERAVHFYQREGFRVVYRDVDEGTGEAEYVMEWKR</sequence>
<evidence type="ECO:0000259" key="3">
    <source>
        <dbReference type="PROSITE" id="PS51186"/>
    </source>
</evidence>
<dbReference type="Pfam" id="PF13508">
    <property type="entry name" value="Acetyltransf_7"/>
    <property type="match status" value="1"/>
</dbReference>
<dbReference type="GO" id="GO:0016747">
    <property type="term" value="F:acyltransferase activity, transferring groups other than amino-acyl groups"/>
    <property type="evidence" value="ECO:0007669"/>
    <property type="project" value="InterPro"/>
</dbReference>
<dbReference type="Gene3D" id="3.40.630.30">
    <property type="match status" value="1"/>
</dbReference>
<dbReference type="InterPro" id="IPR016181">
    <property type="entry name" value="Acyl_CoA_acyltransferase"/>
</dbReference>
<reference evidence="4" key="2">
    <citation type="submission" date="2021-04" db="EMBL/GenBank/DDBJ databases">
        <authorList>
            <person name="Gilroy R."/>
        </authorList>
    </citation>
    <scope>NUCLEOTIDE SEQUENCE</scope>
    <source>
        <strain evidence="4">CHK179-28034</strain>
    </source>
</reference>
<reference evidence="4" key="1">
    <citation type="journal article" date="2021" name="PeerJ">
        <title>Extensive microbial diversity within the chicken gut microbiome revealed by metagenomics and culture.</title>
        <authorList>
            <person name="Gilroy R."/>
            <person name="Ravi A."/>
            <person name="Getino M."/>
            <person name="Pursley I."/>
            <person name="Horton D.L."/>
            <person name="Alikhan N.F."/>
            <person name="Baker D."/>
            <person name="Gharbi K."/>
            <person name="Hall N."/>
            <person name="Watson M."/>
            <person name="Adriaenssens E.M."/>
            <person name="Foster-Nyarko E."/>
            <person name="Jarju S."/>
            <person name="Secka A."/>
            <person name="Antonio M."/>
            <person name="Oren A."/>
            <person name="Chaudhuri R.R."/>
            <person name="La Ragione R."/>
            <person name="Hildebrand F."/>
            <person name="Pallen M.J."/>
        </authorList>
    </citation>
    <scope>NUCLEOTIDE SEQUENCE</scope>
    <source>
        <strain evidence="4">CHK179-28034</strain>
    </source>
</reference>
<dbReference type="CDD" id="cd04301">
    <property type="entry name" value="NAT_SF"/>
    <property type="match status" value="1"/>
</dbReference>
<dbReference type="PROSITE" id="PS51186">
    <property type="entry name" value="GNAT"/>
    <property type="match status" value="1"/>
</dbReference>
<evidence type="ECO:0000313" key="4">
    <source>
        <dbReference type="EMBL" id="HIZ40335.1"/>
    </source>
</evidence>